<sequence>MAFDPTDFNSWLILVCAIGVLMLSVAILAGLRLVFKATDAASRAVVGDLVFFSAIGLLILIAMLSDSAIVLDAALLASLVGILATIALARIITRGRR</sequence>
<evidence type="ECO:0000256" key="2">
    <source>
        <dbReference type="ARBA" id="ARBA00022475"/>
    </source>
</evidence>
<keyword evidence="2" id="KW-1003">Cell membrane</keyword>
<evidence type="ECO:0000256" key="3">
    <source>
        <dbReference type="ARBA" id="ARBA00022692"/>
    </source>
</evidence>
<keyword evidence="4 6" id="KW-1133">Transmembrane helix</keyword>
<evidence type="ECO:0000313" key="8">
    <source>
        <dbReference type="Proteomes" id="UP001589862"/>
    </source>
</evidence>
<dbReference type="Proteomes" id="UP001589862">
    <property type="component" value="Unassembled WGS sequence"/>
</dbReference>
<protein>
    <submittedName>
        <fullName evidence="7">Monovalent cation/H+ antiporter complex subunit F</fullName>
    </submittedName>
</protein>
<gene>
    <name evidence="7" type="ORF">ACFFFR_11360</name>
</gene>
<proteinExistence type="predicted"/>
<evidence type="ECO:0000256" key="1">
    <source>
        <dbReference type="ARBA" id="ARBA00004651"/>
    </source>
</evidence>
<dbReference type="InterPro" id="IPR007208">
    <property type="entry name" value="MrpF/PhaF-like"/>
</dbReference>
<feature type="transmembrane region" description="Helical" evidence="6">
    <location>
        <begin position="69"/>
        <end position="92"/>
    </location>
</feature>
<feature type="transmembrane region" description="Helical" evidence="6">
    <location>
        <begin position="12"/>
        <end position="33"/>
    </location>
</feature>
<accession>A0ABV6PCW0</accession>
<keyword evidence="5 6" id="KW-0472">Membrane</keyword>
<dbReference type="Pfam" id="PF04066">
    <property type="entry name" value="MrpF_PhaF"/>
    <property type="match status" value="1"/>
</dbReference>
<keyword evidence="3 6" id="KW-0812">Transmembrane</keyword>
<dbReference type="EMBL" id="JBHLUB010000032">
    <property type="protein sequence ID" value="MFC0582965.1"/>
    <property type="molecule type" value="Genomic_DNA"/>
</dbReference>
<dbReference type="RefSeq" id="WP_377460547.1">
    <property type="nucleotide sequence ID" value="NZ_JBHLUB010000032.1"/>
</dbReference>
<evidence type="ECO:0000256" key="5">
    <source>
        <dbReference type="ARBA" id="ARBA00023136"/>
    </source>
</evidence>
<name>A0ABV6PCW0_9MICC</name>
<evidence type="ECO:0000256" key="6">
    <source>
        <dbReference type="SAM" id="Phobius"/>
    </source>
</evidence>
<keyword evidence="8" id="KW-1185">Reference proteome</keyword>
<evidence type="ECO:0000256" key="4">
    <source>
        <dbReference type="ARBA" id="ARBA00022989"/>
    </source>
</evidence>
<comment type="subcellular location">
    <subcellularLocation>
        <location evidence="1">Cell membrane</location>
        <topology evidence="1">Multi-pass membrane protein</topology>
    </subcellularLocation>
</comment>
<comment type="caution">
    <text evidence="7">The sequence shown here is derived from an EMBL/GenBank/DDBJ whole genome shotgun (WGS) entry which is preliminary data.</text>
</comment>
<reference evidence="7 8" key="1">
    <citation type="submission" date="2024-09" db="EMBL/GenBank/DDBJ databases">
        <authorList>
            <person name="Sun Q."/>
            <person name="Mori K."/>
        </authorList>
    </citation>
    <scope>NUCLEOTIDE SEQUENCE [LARGE SCALE GENOMIC DNA]</scope>
    <source>
        <strain evidence="7 8">NCAIM B.02604</strain>
    </source>
</reference>
<feature type="transmembrane region" description="Helical" evidence="6">
    <location>
        <begin position="45"/>
        <end position="63"/>
    </location>
</feature>
<organism evidence="7 8">
    <name type="scientific">Micrococcoides hystricis</name>
    <dbReference type="NCBI Taxonomy" id="1572761"/>
    <lineage>
        <taxon>Bacteria</taxon>
        <taxon>Bacillati</taxon>
        <taxon>Actinomycetota</taxon>
        <taxon>Actinomycetes</taxon>
        <taxon>Micrococcales</taxon>
        <taxon>Micrococcaceae</taxon>
        <taxon>Micrococcoides</taxon>
    </lineage>
</organism>
<evidence type="ECO:0000313" key="7">
    <source>
        <dbReference type="EMBL" id="MFC0582965.1"/>
    </source>
</evidence>